<dbReference type="RefSeq" id="WP_141382028.1">
    <property type="nucleotide sequence ID" value="NZ_BJNF01000004.1"/>
</dbReference>
<evidence type="ECO:0000313" key="1">
    <source>
        <dbReference type="EMBL" id="GEC14418.1"/>
    </source>
</evidence>
<dbReference type="Proteomes" id="UP000318825">
    <property type="component" value="Unassembled WGS sequence"/>
</dbReference>
<dbReference type="AlphaFoldDB" id="A0A4Y3W743"/>
<organism evidence="1 2">
    <name type="scientific">Nitrobacter winogradskyi</name>
    <name type="common">Nitrobacter agilis</name>
    <dbReference type="NCBI Taxonomy" id="913"/>
    <lineage>
        <taxon>Bacteria</taxon>
        <taxon>Pseudomonadati</taxon>
        <taxon>Pseudomonadota</taxon>
        <taxon>Alphaproteobacteria</taxon>
        <taxon>Hyphomicrobiales</taxon>
        <taxon>Nitrobacteraceae</taxon>
        <taxon>Nitrobacter</taxon>
    </lineage>
</organism>
<reference evidence="1 2" key="1">
    <citation type="submission" date="2019-06" db="EMBL/GenBank/DDBJ databases">
        <title>Whole genome shotgun sequence of Nitrobacter winogradskyi NBRC 14297.</title>
        <authorList>
            <person name="Hosoyama A."/>
            <person name="Uohara A."/>
            <person name="Ohji S."/>
            <person name="Ichikawa N."/>
        </authorList>
    </citation>
    <scope>NUCLEOTIDE SEQUENCE [LARGE SCALE GENOMIC DNA]</scope>
    <source>
        <strain evidence="1 2">NBRC 14297</strain>
    </source>
</reference>
<gene>
    <name evidence="1" type="ORF">NWI01_03100</name>
</gene>
<proteinExistence type="predicted"/>
<name>A0A4Y3W743_NITWI</name>
<protein>
    <submittedName>
        <fullName evidence="1">Uncharacterized protein</fullName>
    </submittedName>
</protein>
<sequence>MAYALFYQDQCIGAAAPTELEAWRRALLSGLITNIPASDYRDVHASRRGLYVKQVNEEVELQFDGKLPTDVS</sequence>
<comment type="caution">
    <text evidence="1">The sequence shown here is derived from an EMBL/GenBank/DDBJ whole genome shotgun (WGS) entry which is preliminary data.</text>
</comment>
<dbReference type="EMBL" id="BJNF01000004">
    <property type="protein sequence ID" value="GEC14418.1"/>
    <property type="molecule type" value="Genomic_DNA"/>
</dbReference>
<accession>A0A4Y3W743</accession>
<evidence type="ECO:0000313" key="2">
    <source>
        <dbReference type="Proteomes" id="UP000318825"/>
    </source>
</evidence>
<dbReference type="OrthoDB" id="8246446at2"/>